<evidence type="ECO:0000313" key="5">
    <source>
        <dbReference type="Proteomes" id="UP001642409"/>
    </source>
</evidence>
<dbReference type="PROSITE" id="PS51301">
    <property type="entry name" value="KILA_N"/>
    <property type="match status" value="1"/>
</dbReference>
<keyword evidence="1" id="KW-0175">Coiled coil</keyword>
<evidence type="ECO:0000256" key="1">
    <source>
        <dbReference type="SAM" id="Coils"/>
    </source>
</evidence>
<dbReference type="EMBL" id="CAXDID020000367">
    <property type="protein sequence ID" value="CAL6082796.1"/>
    <property type="molecule type" value="Genomic_DNA"/>
</dbReference>
<feature type="coiled-coil region" evidence="1">
    <location>
        <begin position="153"/>
        <end position="180"/>
    </location>
</feature>
<evidence type="ECO:0000259" key="2">
    <source>
        <dbReference type="PROSITE" id="PS51301"/>
    </source>
</evidence>
<sequence>MQNAINFSNTKIEDINEFIAIAQHGDLKIVYNKQDNFICCSALISQLNQSAKMNNFINLKSTKEIILCSSNFGTTQQIDLIYNISRTELLTFKGQYSGYYIHQDLFPLFISWLCPSKFIQYSRLLNLILQNITIESQIQNKDKDKNKDSEEIELNLQTIIDKLQIENQELKLKLNNQTQISEIKDQIIDDKIKVDNMKQQIIETKASINISEEIRIFEKGRPLFNSKGQPLLDEKGKQKTETLLYLSAVKSNNRNNGGMKPIKVIEDIANSKDLLVEVKRKANLNSTKRLKLMDGNWCYLTLDHLLDLIQDCKSYYMDIRTENKIQK</sequence>
<organism evidence="3">
    <name type="scientific">Hexamita inflata</name>
    <dbReference type="NCBI Taxonomy" id="28002"/>
    <lineage>
        <taxon>Eukaryota</taxon>
        <taxon>Metamonada</taxon>
        <taxon>Diplomonadida</taxon>
        <taxon>Hexamitidae</taxon>
        <taxon>Hexamitinae</taxon>
        <taxon>Hexamita</taxon>
    </lineage>
</organism>
<feature type="domain" description="KilA-N" evidence="2">
    <location>
        <begin position="18"/>
        <end position="128"/>
    </location>
</feature>
<proteinExistence type="predicted"/>
<dbReference type="EMBL" id="CATOUU010000105">
    <property type="protein sequence ID" value="CAI9916470.1"/>
    <property type="molecule type" value="Genomic_DNA"/>
</dbReference>
<reference evidence="4 5" key="2">
    <citation type="submission" date="2024-07" db="EMBL/GenBank/DDBJ databases">
        <authorList>
            <person name="Akdeniz Z."/>
        </authorList>
    </citation>
    <scope>NUCLEOTIDE SEQUENCE [LARGE SCALE GENOMIC DNA]</scope>
</reference>
<evidence type="ECO:0000313" key="4">
    <source>
        <dbReference type="EMBL" id="CAL6082796.1"/>
    </source>
</evidence>
<reference evidence="3" key="1">
    <citation type="submission" date="2023-06" db="EMBL/GenBank/DDBJ databases">
        <authorList>
            <person name="Kurt Z."/>
        </authorList>
    </citation>
    <scope>NUCLEOTIDE SEQUENCE</scope>
</reference>
<evidence type="ECO:0000313" key="3">
    <source>
        <dbReference type="EMBL" id="CAI9916470.1"/>
    </source>
</evidence>
<dbReference type="AlphaFoldDB" id="A0AA86NBY7"/>
<keyword evidence="5" id="KW-1185">Reference proteome</keyword>
<accession>A0AA86NBY7</accession>
<gene>
    <name evidence="3" type="ORF">HINF_LOCUS4115</name>
    <name evidence="4" type="ORF">HINF_LOCUS61417</name>
</gene>
<protein>
    <recommendedName>
        <fullName evidence="2">KilA-N domain-containing protein</fullName>
    </recommendedName>
</protein>
<dbReference type="Pfam" id="PF04383">
    <property type="entry name" value="KilA-N"/>
    <property type="match status" value="1"/>
</dbReference>
<comment type="caution">
    <text evidence="3">The sequence shown here is derived from an EMBL/GenBank/DDBJ whole genome shotgun (WGS) entry which is preliminary data.</text>
</comment>
<dbReference type="InterPro" id="IPR018004">
    <property type="entry name" value="KilA/APSES_HTH"/>
</dbReference>
<dbReference type="Proteomes" id="UP001642409">
    <property type="component" value="Unassembled WGS sequence"/>
</dbReference>
<name>A0AA86NBY7_9EUKA</name>
<dbReference type="InterPro" id="IPR017880">
    <property type="entry name" value="KilA_N"/>
</dbReference>